<evidence type="ECO:0000259" key="5">
    <source>
        <dbReference type="PROSITE" id="PS50931"/>
    </source>
</evidence>
<dbReference type="EMBL" id="CP158299">
    <property type="protein sequence ID" value="XBV85393.1"/>
    <property type="molecule type" value="Genomic_DNA"/>
</dbReference>
<evidence type="ECO:0000256" key="1">
    <source>
        <dbReference type="ARBA" id="ARBA00009437"/>
    </source>
</evidence>
<name>A0AAU7UA33_9DEIO</name>
<keyword evidence="2" id="KW-0805">Transcription regulation</keyword>
<dbReference type="GO" id="GO:0032993">
    <property type="term" value="C:protein-DNA complex"/>
    <property type="evidence" value="ECO:0007669"/>
    <property type="project" value="TreeGrafter"/>
</dbReference>
<dbReference type="Gene3D" id="1.10.10.10">
    <property type="entry name" value="Winged helix-like DNA-binding domain superfamily/Winged helix DNA-binding domain"/>
    <property type="match status" value="1"/>
</dbReference>
<evidence type="ECO:0000313" key="6">
    <source>
        <dbReference type="EMBL" id="XBV85393.1"/>
    </source>
</evidence>
<accession>A0AAU7UA33</accession>
<dbReference type="PROSITE" id="PS50931">
    <property type="entry name" value="HTH_LYSR"/>
    <property type="match status" value="1"/>
</dbReference>
<dbReference type="InterPro" id="IPR036390">
    <property type="entry name" value="WH_DNA-bd_sf"/>
</dbReference>
<dbReference type="SUPFAM" id="SSF53850">
    <property type="entry name" value="Periplasmic binding protein-like II"/>
    <property type="match status" value="1"/>
</dbReference>
<reference evidence="6" key="1">
    <citation type="submission" date="2024-06" db="EMBL/GenBank/DDBJ databases">
        <title>Draft Genome Sequence of Deinococcus sonorensis Type Strain KR-87, a Biofilm Producing Representative of the Genus Deinococcus.</title>
        <authorList>
            <person name="Boren L.S."/>
            <person name="Grosso R.A."/>
            <person name="Hugenberg-Cox A.N."/>
            <person name="Hill J.T.E."/>
            <person name="Albert C.M."/>
            <person name="Tuohy J.M."/>
        </authorList>
    </citation>
    <scope>NUCLEOTIDE SEQUENCE</scope>
    <source>
        <strain evidence="6">KR-87</strain>
    </source>
</reference>
<feature type="domain" description="HTH lysR-type" evidence="5">
    <location>
        <begin position="10"/>
        <end position="67"/>
    </location>
</feature>
<dbReference type="Pfam" id="PF00126">
    <property type="entry name" value="HTH_1"/>
    <property type="match status" value="1"/>
</dbReference>
<dbReference type="GO" id="GO:0003677">
    <property type="term" value="F:DNA binding"/>
    <property type="evidence" value="ECO:0007669"/>
    <property type="project" value="UniProtKB-KW"/>
</dbReference>
<dbReference type="InterPro" id="IPR036388">
    <property type="entry name" value="WH-like_DNA-bd_sf"/>
</dbReference>
<dbReference type="KEGG" id="dsc:ABOD76_18460"/>
<dbReference type="RefSeq" id="WP_350243430.1">
    <property type="nucleotide sequence ID" value="NZ_CP158299.1"/>
</dbReference>
<dbReference type="SUPFAM" id="SSF46785">
    <property type="entry name" value="Winged helix' DNA-binding domain"/>
    <property type="match status" value="1"/>
</dbReference>
<keyword evidence="4" id="KW-0804">Transcription</keyword>
<dbReference type="CDD" id="cd05466">
    <property type="entry name" value="PBP2_LTTR_substrate"/>
    <property type="match status" value="1"/>
</dbReference>
<evidence type="ECO:0000256" key="2">
    <source>
        <dbReference type="ARBA" id="ARBA00023015"/>
    </source>
</evidence>
<dbReference type="Gene3D" id="3.40.190.10">
    <property type="entry name" value="Periplasmic binding protein-like II"/>
    <property type="match status" value="2"/>
</dbReference>
<dbReference type="PANTHER" id="PTHR30346:SF29">
    <property type="entry name" value="LYSR SUBSTRATE-BINDING"/>
    <property type="match status" value="1"/>
</dbReference>
<keyword evidence="3" id="KW-0238">DNA-binding</keyword>
<organism evidence="6">
    <name type="scientific">Deinococcus sonorensis KR-87</name>
    <dbReference type="NCBI Taxonomy" id="694439"/>
    <lineage>
        <taxon>Bacteria</taxon>
        <taxon>Thermotogati</taxon>
        <taxon>Deinococcota</taxon>
        <taxon>Deinococci</taxon>
        <taxon>Deinococcales</taxon>
        <taxon>Deinococcaceae</taxon>
        <taxon>Deinococcus</taxon>
    </lineage>
</organism>
<evidence type="ECO:0000256" key="4">
    <source>
        <dbReference type="ARBA" id="ARBA00023163"/>
    </source>
</evidence>
<comment type="similarity">
    <text evidence="1">Belongs to the LysR transcriptional regulatory family.</text>
</comment>
<gene>
    <name evidence="6" type="ORF">ABOD76_18460</name>
</gene>
<sequence length="317" mass="33058">MTTRTSPVRPTLAQLRVFVAVAQAGAFSEAAAELGMSQSTLSEGVASLERTLGVQLFRRGAGGATLTGAGEQALAHAVRAVQASEDLSISLQTGSALSGTLTVAAYRSLGVHVLPPVLAALHRQHPGLNVRVLNAQMDSEGGQRLILSGQADVGLMSVAEDTALLVYPLAQDEYVAVQPVQNGAQPLSWTDLEGQTLLLPPATDSCHRLVMRHLQQHGVVPGMVMEIAEDDVIYSMVAHGVGIAIQPGLAVSPLPGGLMTLPLPVPLSRSMGVAVLPQRAGLPHIWAFMAALSAAWPSMDAQGRRPMSGPNPPRAAR</sequence>
<dbReference type="PANTHER" id="PTHR30346">
    <property type="entry name" value="TRANSCRIPTIONAL DUAL REGULATOR HCAR-RELATED"/>
    <property type="match status" value="1"/>
</dbReference>
<dbReference type="AlphaFoldDB" id="A0AAU7UA33"/>
<protein>
    <submittedName>
        <fullName evidence="6">LysR family transcriptional regulator</fullName>
    </submittedName>
</protein>
<dbReference type="Pfam" id="PF03466">
    <property type="entry name" value="LysR_substrate"/>
    <property type="match status" value="1"/>
</dbReference>
<evidence type="ECO:0000256" key="3">
    <source>
        <dbReference type="ARBA" id="ARBA00023125"/>
    </source>
</evidence>
<dbReference type="FunFam" id="1.10.10.10:FF:000001">
    <property type="entry name" value="LysR family transcriptional regulator"/>
    <property type="match status" value="1"/>
</dbReference>
<dbReference type="InterPro" id="IPR005119">
    <property type="entry name" value="LysR_subst-bd"/>
</dbReference>
<proteinExistence type="inferred from homology"/>
<dbReference type="InterPro" id="IPR000847">
    <property type="entry name" value="LysR_HTH_N"/>
</dbReference>
<dbReference type="GO" id="GO:0003700">
    <property type="term" value="F:DNA-binding transcription factor activity"/>
    <property type="evidence" value="ECO:0007669"/>
    <property type="project" value="InterPro"/>
</dbReference>
<dbReference type="PRINTS" id="PR00039">
    <property type="entry name" value="HTHLYSR"/>
</dbReference>